<evidence type="ECO:0000256" key="2">
    <source>
        <dbReference type="SAM" id="SignalP"/>
    </source>
</evidence>
<comment type="caution">
    <text evidence="3">The sequence shown here is derived from an EMBL/GenBank/DDBJ whole genome shotgun (WGS) entry which is preliminary data.</text>
</comment>
<evidence type="ECO:0000313" key="4">
    <source>
        <dbReference type="Proteomes" id="UP001215598"/>
    </source>
</evidence>
<gene>
    <name evidence="3" type="ORF">B0H16DRAFT_1738411</name>
</gene>
<evidence type="ECO:0000313" key="3">
    <source>
        <dbReference type="EMBL" id="KAJ7721216.1"/>
    </source>
</evidence>
<feature type="compositionally biased region" description="Low complexity" evidence="1">
    <location>
        <begin position="73"/>
        <end position="87"/>
    </location>
</feature>
<feature type="chain" id="PRO_5041971902" evidence="2">
    <location>
        <begin position="24"/>
        <end position="113"/>
    </location>
</feature>
<organism evidence="3 4">
    <name type="scientific">Mycena metata</name>
    <dbReference type="NCBI Taxonomy" id="1033252"/>
    <lineage>
        <taxon>Eukaryota</taxon>
        <taxon>Fungi</taxon>
        <taxon>Dikarya</taxon>
        <taxon>Basidiomycota</taxon>
        <taxon>Agaricomycotina</taxon>
        <taxon>Agaricomycetes</taxon>
        <taxon>Agaricomycetidae</taxon>
        <taxon>Agaricales</taxon>
        <taxon>Marasmiineae</taxon>
        <taxon>Mycenaceae</taxon>
        <taxon>Mycena</taxon>
    </lineage>
</organism>
<keyword evidence="4" id="KW-1185">Reference proteome</keyword>
<feature type="region of interest" description="Disordered" evidence="1">
    <location>
        <begin position="45"/>
        <end position="99"/>
    </location>
</feature>
<keyword evidence="2" id="KW-0732">Signal</keyword>
<sequence>MQVKISQTWKLLLLLADYHAGGGYVPIAQTRLVCPLDALSHRVPPYFATTQPQPASSLPGSPSPPDRSAVSTPPTQQQQEHQQQQQQQPPPHHYSTYDMQRYAAAVCTPPNPP</sequence>
<dbReference type="Proteomes" id="UP001215598">
    <property type="component" value="Unassembled WGS sequence"/>
</dbReference>
<dbReference type="EMBL" id="JARKIB010000232">
    <property type="protein sequence ID" value="KAJ7721216.1"/>
    <property type="molecule type" value="Genomic_DNA"/>
</dbReference>
<evidence type="ECO:0000256" key="1">
    <source>
        <dbReference type="SAM" id="MobiDB-lite"/>
    </source>
</evidence>
<proteinExistence type="predicted"/>
<name>A0AAD7MK60_9AGAR</name>
<reference evidence="3" key="1">
    <citation type="submission" date="2023-03" db="EMBL/GenBank/DDBJ databases">
        <title>Massive genome expansion in bonnet fungi (Mycena s.s.) driven by repeated elements and novel gene families across ecological guilds.</title>
        <authorList>
            <consortium name="Lawrence Berkeley National Laboratory"/>
            <person name="Harder C.B."/>
            <person name="Miyauchi S."/>
            <person name="Viragh M."/>
            <person name="Kuo A."/>
            <person name="Thoen E."/>
            <person name="Andreopoulos B."/>
            <person name="Lu D."/>
            <person name="Skrede I."/>
            <person name="Drula E."/>
            <person name="Henrissat B."/>
            <person name="Morin E."/>
            <person name="Kohler A."/>
            <person name="Barry K."/>
            <person name="LaButti K."/>
            <person name="Morin E."/>
            <person name="Salamov A."/>
            <person name="Lipzen A."/>
            <person name="Mereny Z."/>
            <person name="Hegedus B."/>
            <person name="Baldrian P."/>
            <person name="Stursova M."/>
            <person name="Weitz H."/>
            <person name="Taylor A."/>
            <person name="Grigoriev I.V."/>
            <person name="Nagy L.G."/>
            <person name="Martin F."/>
            <person name="Kauserud H."/>
        </authorList>
    </citation>
    <scope>NUCLEOTIDE SEQUENCE</scope>
    <source>
        <strain evidence="3">CBHHK182m</strain>
    </source>
</reference>
<feature type="signal peptide" evidence="2">
    <location>
        <begin position="1"/>
        <end position="23"/>
    </location>
</feature>
<protein>
    <submittedName>
        <fullName evidence="3">Uncharacterized protein</fullName>
    </submittedName>
</protein>
<accession>A0AAD7MK60</accession>
<dbReference type="AlphaFoldDB" id="A0AAD7MK60"/>